<dbReference type="Proteomes" id="UP000218620">
    <property type="component" value="Unassembled WGS sequence"/>
</dbReference>
<dbReference type="InterPro" id="IPR000073">
    <property type="entry name" value="AB_hydrolase_1"/>
</dbReference>
<reference evidence="5 11" key="5">
    <citation type="submission" date="2017-03" db="EMBL/GenBank/DDBJ databases">
        <authorList>
            <person name="Afonso C.L."/>
            <person name="Miller P.J."/>
            <person name="Scott M.A."/>
            <person name="Spackman E."/>
            <person name="Goraichik I."/>
            <person name="Dimitrov K.M."/>
            <person name="Suarez D.L."/>
            <person name="Swayne D.E."/>
        </authorList>
    </citation>
    <scope>NUCLEOTIDE SEQUENCE [LARGE SCALE GENOMIC DNA]</scope>
    <source>
        <strain evidence="7">6</strain>
        <strain evidence="11">6(3)</strain>
        <strain evidence="6">ATCC 9175</strain>
        <strain evidence="5">CNRZ 920</strain>
    </source>
</reference>
<organism evidence="3 8">
    <name type="scientific">Brevibacterium aurantiacum</name>
    <dbReference type="NCBI Taxonomy" id="273384"/>
    <lineage>
        <taxon>Bacteria</taxon>
        <taxon>Bacillati</taxon>
        <taxon>Actinomycetota</taxon>
        <taxon>Actinomycetes</taxon>
        <taxon>Micrococcales</taxon>
        <taxon>Brevibacteriaceae</taxon>
        <taxon>Brevibacterium</taxon>
    </lineage>
</organism>
<reference evidence="10 12" key="4">
    <citation type="submission" date="2017-03" db="EMBL/GenBank/DDBJ databases">
        <authorList>
            <person name="Monnet C."/>
        </authorList>
    </citation>
    <scope>NUCLEOTIDE SEQUENCE [LARGE SCALE GENOMIC DNA]</scope>
    <source>
        <strain evidence="12">ATCC 9175</strain>
        <strain evidence="10">CNRZ 920</strain>
    </source>
</reference>
<dbReference type="Proteomes" id="UP000094793">
    <property type="component" value="Chromosome"/>
</dbReference>
<dbReference type="InterPro" id="IPR000639">
    <property type="entry name" value="Epox_hydrolase-like"/>
</dbReference>
<proteinExistence type="predicted"/>
<gene>
    <name evidence="6" type="ORF">BAUR9175_01843</name>
    <name evidence="5" type="ORF">BAUR920_00824</name>
    <name evidence="7" type="ORF">BAURA63_02230</name>
    <name evidence="3" type="ORF">BLSMQ_1614</name>
    <name evidence="4" type="ORF">CIK65_01460</name>
</gene>
<keyword evidence="1 4" id="KW-0378">Hydrolase</keyword>
<feature type="domain" description="AB hydrolase-1" evidence="2">
    <location>
        <begin position="15"/>
        <end position="247"/>
    </location>
</feature>
<keyword evidence="3" id="KW-0012">Acyltransferase</keyword>
<dbReference type="PANTHER" id="PTHR46118">
    <property type="entry name" value="PROTEIN ABHD11"/>
    <property type="match status" value="1"/>
</dbReference>
<sequence length="262" mass="28534">MTDIASKLIGSTGKRIVFLHGLFGRGKNFTSIAKALEPDYSSLLVDLPNHGDSEWTEDFSYVDMADSVAAMIAEMTAPDDLPVHLVGHSLGGKVAMVLALRHPELIDRLVVVDIAPTAGGSLGVFEHLLSSLAEVDLDEIESRTGANEALQAKIPEDTIRGFLLQNLRTTSAGYAWQPNLTLLHESLPTIGDFPDMGEASFDGPVLWMAGENSDYVSREDLPLMRSLFPRATLLTVKGSGHWVHSEQPKTFISALQTFFSRD</sequence>
<dbReference type="PRINTS" id="PR00412">
    <property type="entry name" value="EPOXHYDRLASE"/>
</dbReference>
<evidence type="ECO:0000313" key="12">
    <source>
        <dbReference type="Proteomes" id="UP000234525"/>
    </source>
</evidence>
<dbReference type="AlphaFoldDB" id="A0A1D7W303"/>
<evidence type="ECO:0000313" key="4">
    <source>
        <dbReference type="EMBL" id="PCC44291.1"/>
    </source>
</evidence>
<dbReference type="PATRIC" id="fig|1703.10.peg.1658"/>
<reference evidence="3" key="1">
    <citation type="submission" date="2016-09" db="EMBL/GenBank/DDBJ databases">
        <title>Complete Genome Sequence of Brevibacterium aurantiacum SMQ-1335.</title>
        <authorList>
            <person name="de Melo A.G."/>
            <person name="Labrie S.J."/>
            <person name="Dumaresq J."/>
            <person name="Roberts R.J."/>
            <person name="Tremblay D.M."/>
            <person name="Moineau S."/>
        </authorList>
    </citation>
    <scope>NUCLEOTIDE SEQUENCE</scope>
    <source>
        <strain evidence="3">SMQ-1335</strain>
    </source>
</reference>
<dbReference type="EMBL" id="NRGQ01000003">
    <property type="protein sequence ID" value="PCC44291.1"/>
    <property type="molecule type" value="Genomic_DNA"/>
</dbReference>
<dbReference type="Gene3D" id="3.40.50.1820">
    <property type="entry name" value="alpha/beta hydrolase"/>
    <property type="match status" value="1"/>
</dbReference>
<dbReference type="Proteomes" id="UP000234289">
    <property type="component" value="Unassembled WGS sequence"/>
</dbReference>
<accession>A0A1D7W303</accession>
<dbReference type="OrthoDB" id="63519at2"/>
<dbReference type="Proteomes" id="UP000234327">
    <property type="component" value="Unassembled WGS sequence"/>
</dbReference>
<reference evidence="8" key="2">
    <citation type="submission" date="2016-09" db="EMBL/GenBank/DDBJ databases">
        <title>Complete Genome Sequence of Brevibacterium linens SMQ-1335.</title>
        <authorList>
            <person name="de Melo A.G."/>
            <person name="Labrie S.J."/>
            <person name="Dumaresq J."/>
            <person name="Roberts R.J."/>
            <person name="Tremblay D.M."/>
            <person name="Moineau S."/>
        </authorList>
    </citation>
    <scope>NUCLEOTIDE SEQUENCE [LARGE SCALE GENOMIC DNA]</scope>
    <source>
        <strain evidence="8">SMQ-1335</strain>
    </source>
</reference>
<dbReference type="EMBL" id="FXZB01000011">
    <property type="protein sequence ID" value="SMX80434.1"/>
    <property type="molecule type" value="Genomic_DNA"/>
</dbReference>
<dbReference type="eggNOG" id="COG0596">
    <property type="taxonomic scope" value="Bacteria"/>
</dbReference>
<dbReference type="SUPFAM" id="SSF53474">
    <property type="entry name" value="alpha/beta-Hydrolases"/>
    <property type="match status" value="1"/>
</dbReference>
<keyword evidence="3" id="KW-0808">Transferase</keyword>
<dbReference type="GO" id="GO:0016787">
    <property type="term" value="F:hydrolase activity"/>
    <property type="evidence" value="ECO:0007669"/>
    <property type="project" value="UniProtKB-KW"/>
</dbReference>
<dbReference type="InterPro" id="IPR029058">
    <property type="entry name" value="AB_hydrolase_fold"/>
</dbReference>
<evidence type="ECO:0000313" key="8">
    <source>
        <dbReference type="Proteomes" id="UP000094793"/>
    </source>
</evidence>
<reference evidence="4 9" key="3">
    <citation type="journal article" date="2017" name="Elife">
        <title>Extensive horizontal gene transfer in cheese-associated bacteria.</title>
        <authorList>
            <person name="Bonham K.S."/>
            <person name="Wolfe B.E."/>
            <person name="Dutton R.J."/>
        </authorList>
    </citation>
    <scope>NUCLEOTIDE SEQUENCE [LARGE SCALE GENOMIC DNA]</scope>
    <source>
        <strain evidence="4 9">962_8</strain>
    </source>
</reference>
<dbReference type="EMBL" id="FXYZ01000008">
    <property type="protein sequence ID" value="SMX86385.1"/>
    <property type="molecule type" value="Genomic_DNA"/>
</dbReference>
<dbReference type="Pfam" id="PF00561">
    <property type="entry name" value="Abhydrolase_1"/>
    <property type="match status" value="1"/>
</dbReference>
<evidence type="ECO:0000313" key="6">
    <source>
        <dbReference type="EMBL" id="SMX80434.1"/>
    </source>
</evidence>
<dbReference type="RefSeq" id="WP_069599961.1">
    <property type="nucleotide sequence ID" value="NZ_BJME01000024.1"/>
</dbReference>
<name>A0A1D7W303_BREAU</name>
<evidence type="ECO:0000313" key="10">
    <source>
        <dbReference type="Proteomes" id="UP000234289"/>
    </source>
</evidence>
<keyword evidence="12" id="KW-1185">Reference proteome</keyword>
<accession>A0A2H1I9X9</accession>
<evidence type="ECO:0000259" key="2">
    <source>
        <dbReference type="Pfam" id="PF00561"/>
    </source>
</evidence>
<evidence type="ECO:0000313" key="9">
    <source>
        <dbReference type="Proteomes" id="UP000218620"/>
    </source>
</evidence>
<dbReference type="PRINTS" id="PR00111">
    <property type="entry name" value="ABHYDROLASE"/>
</dbReference>
<dbReference type="KEGG" id="blin:BLSMQ_1614"/>
<evidence type="ECO:0000256" key="1">
    <source>
        <dbReference type="ARBA" id="ARBA00022801"/>
    </source>
</evidence>
<accession>A0A2A3YYE6</accession>
<evidence type="ECO:0000313" key="3">
    <source>
        <dbReference type="EMBL" id="AOP53324.1"/>
    </source>
</evidence>
<dbReference type="EC" id="2.3.1.168" evidence="3"/>
<evidence type="ECO:0000313" key="11">
    <source>
        <dbReference type="Proteomes" id="UP000234327"/>
    </source>
</evidence>
<dbReference type="EMBL" id="CP017150">
    <property type="protein sequence ID" value="AOP53324.1"/>
    <property type="molecule type" value="Genomic_DNA"/>
</dbReference>
<evidence type="ECO:0000313" key="5">
    <source>
        <dbReference type="EMBL" id="SMX71985.1"/>
    </source>
</evidence>
<protein>
    <submittedName>
        <fullName evidence="4">Alpha/beta hydrolase</fullName>
    </submittedName>
    <submittedName>
        <fullName evidence="3">Dihydrolipoamide acyltransferase component of branched-chain alpha-keto acid dehydrogenase complex</fullName>
        <ecNumber evidence="3">2.3.1.168</ecNumber>
    </submittedName>
    <submittedName>
        <fullName evidence="5">Pimeloyl-ACP methyl ester carboxylesterase</fullName>
    </submittedName>
</protein>
<dbReference type="PANTHER" id="PTHR46118:SF4">
    <property type="entry name" value="PROTEIN ABHD11"/>
    <property type="match status" value="1"/>
</dbReference>
<dbReference type="Proteomes" id="UP000234525">
    <property type="component" value="Unassembled WGS sequence"/>
</dbReference>
<dbReference type="EMBL" id="FXZG01000003">
    <property type="protein sequence ID" value="SMX71985.1"/>
    <property type="molecule type" value="Genomic_DNA"/>
</dbReference>
<dbReference type="GO" id="GO:0043754">
    <property type="term" value="F:dihydrolipoamide branched chain acyltransferase activity"/>
    <property type="evidence" value="ECO:0007669"/>
    <property type="project" value="UniProtKB-EC"/>
</dbReference>
<evidence type="ECO:0000313" key="7">
    <source>
        <dbReference type="EMBL" id="SMX86385.1"/>
    </source>
</evidence>